<dbReference type="PANTHER" id="PTHR31834">
    <property type="entry name" value="INITIATION-SPECIFIC ALPHA-1,6-MANNOSYLTRANSFERASE"/>
    <property type="match status" value="1"/>
</dbReference>
<evidence type="ECO:0008006" key="6">
    <source>
        <dbReference type="Google" id="ProtNLM"/>
    </source>
</evidence>
<dbReference type="EMBL" id="JAPDFR010000010">
    <property type="protein sequence ID" value="KAK0382695.1"/>
    <property type="molecule type" value="Genomic_DNA"/>
</dbReference>
<dbReference type="InterPro" id="IPR029044">
    <property type="entry name" value="Nucleotide-diphossugar_trans"/>
</dbReference>
<dbReference type="AlphaFoldDB" id="A0AA39G8N2"/>
<gene>
    <name evidence="4" type="ORF">NLU13_9791</name>
</gene>
<keyword evidence="3" id="KW-0472">Membrane</keyword>
<proteinExistence type="inferred from homology"/>
<keyword evidence="3" id="KW-0812">Transmembrane</keyword>
<feature type="transmembrane region" description="Helical" evidence="3">
    <location>
        <begin position="27"/>
        <end position="44"/>
    </location>
</feature>
<dbReference type="InterPro" id="IPR007577">
    <property type="entry name" value="GlycoTrfase_DXD_sugar-bd_CS"/>
</dbReference>
<dbReference type="Proteomes" id="UP001175261">
    <property type="component" value="Unassembled WGS sequence"/>
</dbReference>
<sequence>MRAPQSQAHARLARACQLYSNRATTKSFVLTALIILAFSTIWLSRDLISQGSSTAFVTSFRDRLKGNFQDAPLRSTPHLIPPKIWEIMLSKKGVDPKAPVKIEVVNDARSWLSLNRDYEFTLVGSAAAEGFLQRYYAKAQPEVVQVFNDFWNVGMKSDLLRYLILDKIGGVYTDTDTVARRPIDDWVPRELRDQVRVIVGIEWDQQDRGAVDTIPHIVQFCQWTIAAAPGHPVFARMVKRVLGAVKDLESRHGKPLAQIQPEYFDVLNTTGPAMWTDAVFEQLQVYDPTLNTTKDFSYLNESRLVGDMLVLPINGFGMGQGHSGSVHDGTIPKEALVSHHFHGSWKEPKKEEPKKEEPKKEEPKKEEPKKEEPKKEEPKKEEPKKEEPKKEEPKKEEPKKEEPKKEEPKKEEPKKEEGKKDN</sequence>
<keyword evidence="3" id="KW-1133">Transmembrane helix</keyword>
<comment type="caution">
    <text evidence="4">The sequence shown here is derived from an EMBL/GenBank/DDBJ whole genome shotgun (WGS) entry which is preliminary data.</text>
</comment>
<keyword evidence="5" id="KW-1185">Reference proteome</keyword>
<dbReference type="GO" id="GO:0006487">
    <property type="term" value="P:protein N-linked glycosylation"/>
    <property type="evidence" value="ECO:0007669"/>
    <property type="project" value="TreeGrafter"/>
</dbReference>
<organism evidence="4 5">
    <name type="scientific">Sarocladium strictum</name>
    <name type="common">Black bundle disease fungus</name>
    <name type="synonym">Acremonium strictum</name>
    <dbReference type="NCBI Taxonomy" id="5046"/>
    <lineage>
        <taxon>Eukaryota</taxon>
        <taxon>Fungi</taxon>
        <taxon>Dikarya</taxon>
        <taxon>Ascomycota</taxon>
        <taxon>Pezizomycotina</taxon>
        <taxon>Sordariomycetes</taxon>
        <taxon>Hypocreomycetidae</taxon>
        <taxon>Hypocreales</taxon>
        <taxon>Sarocladiaceae</taxon>
        <taxon>Sarocladium</taxon>
    </lineage>
</organism>
<evidence type="ECO:0000256" key="2">
    <source>
        <dbReference type="SAM" id="MobiDB-lite"/>
    </source>
</evidence>
<evidence type="ECO:0000256" key="3">
    <source>
        <dbReference type="SAM" id="Phobius"/>
    </source>
</evidence>
<dbReference type="PANTHER" id="PTHR31834:SF1">
    <property type="entry name" value="INITIATION-SPECIFIC ALPHA-1,6-MANNOSYLTRANSFERASE"/>
    <property type="match status" value="1"/>
</dbReference>
<name>A0AA39G8N2_SARSR</name>
<comment type="similarity">
    <text evidence="1">Belongs to the glycosyltransferase 32 family.</text>
</comment>
<accession>A0AA39G8N2</accession>
<dbReference type="Gene3D" id="3.90.550.20">
    <property type="match status" value="1"/>
</dbReference>
<evidence type="ECO:0000313" key="5">
    <source>
        <dbReference type="Proteomes" id="UP001175261"/>
    </source>
</evidence>
<evidence type="ECO:0000313" key="4">
    <source>
        <dbReference type="EMBL" id="KAK0382695.1"/>
    </source>
</evidence>
<dbReference type="Pfam" id="PF04488">
    <property type="entry name" value="Gly_transf_sug"/>
    <property type="match status" value="1"/>
</dbReference>
<dbReference type="GO" id="GO:0000136">
    <property type="term" value="C:mannan polymerase complex"/>
    <property type="evidence" value="ECO:0007669"/>
    <property type="project" value="TreeGrafter"/>
</dbReference>
<dbReference type="SUPFAM" id="SSF53448">
    <property type="entry name" value="Nucleotide-diphospho-sugar transferases"/>
    <property type="match status" value="1"/>
</dbReference>
<feature type="region of interest" description="Disordered" evidence="2">
    <location>
        <begin position="341"/>
        <end position="422"/>
    </location>
</feature>
<dbReference type="InterPro" id="IPR039367">
    <property type="entry name" value="Och1-like"/>
</dbReference>
<evidence type="ECO:0000256" key="1">
    <source>
        <dbReference type="ARBA" id="ARBA00009003"/>
    </source>
</evidence>
<feature type="compositionally biased region" description="Basic and acidic residues" evidence="2">
    <location>
        <begin position="344"/>
        <end position="422"/>
    </location>
</feature>
<protein>
    <recommendedName>
        <fullName evidence="6">Initiation-specific alpha-1,6-mannosyltransferase</fullName>
    </recommendedName>
</protein>
<dbReference type="GO" id="GO:0000009">
    <property type="term" value="F:alpha-1,6-mannosyltransferase activity"/>
    <property type="evidence" value="ECO:0007669"/>
    <property type="project" value="InterPro"/>
</dbReference>
<reference evidence="4" key="1">
    <citation type="submission" date="2022-10" db="EMBL/GenBank/DDBJ databases">
        <title>Determination and structural analysis of whole genome sequence of Sarocladium strictum F4-1.</title>
        <authorList>
            <person name="Hu L."/>
            <person name="Jiang Y."/>
        </authorList>
    </citation>
    <scope>NUCLEOTIDE SEQUENCE</scope>
    <source>
        <strain evidence="4">F4-1</strain>
    </source>
</reference>